<comment type="caution">
    <text evidence="2">The sequence shown here is derived from an EMBL/GenBank/DDBJ whole genome shotgun (WGS) entry which is preliminary data.</text>
</comment>
<evidence type="ECO:0000313" key="3">
    <source>
        <dbReference type="Proteomes" id="UP001066276"/>
    </source>
</evidence>
<dbReference type="AlphaFoldDB" id="A0AAV7WTL3"/>
<evidence type="ECO:0000256" key="1">
    <source>
        <dbReference type="SAM" id="MobiDB-lite"/>
    </source>
</evidence>
<sequence>MTTIVNLRQCLGNLTCGEVGAELAEPKDGRAVAELLRLPKDPSKSCGPHPISRTPWGGGCSHCRGEDSTVGRLRRDPVWAPCPVEVLEARAGAGRPGPRDGVMALAPACRRAAGKFLRRVVMGPTAPRAGVGARLGAALVGAAELWRSPSGAGGTHCAPLSGQRRSGTDERRKGLEVRLSGKAESSVGT</sequence>
<evidence type="ECO:0000313" key="2">
    <source>
        <dbReference type="EMBL" id="KAJ1216312.1"/>
    </source>
</evidence>
<keyword evidence="3" id="KW-1185">Reference proteome</keyword>
<feature type="region of interest" description="Disordered" evidence="1">
    <location>
        <begin position="148"/>
        <end position="189"/>
    </location>
</feature>
<protein>
    <submittedName>
        <fullName evidence="2">Uncharacterized protein</fullName>
    </submittedName>
</protein>
<dbReference type="Proteomes" id="UP001066276">
    <property type="component" value="Chromosome 1_1"/>
</dbReference>
<feature type="compositionally biased region" description="Basic and acidic residues" evidence="1">
    <location>
        <begin position="166"/>
        <end position="181"/>
    </location>
</feature>
<dbReference type="EMBL" id="JANPWB010000001">
    <property type="protein sequence ID" value="KAJ1216312.1"/>
    <property type="molecule type" value="Genomic_DNA"/>
</dbReference>
<proteinExistence type="predicted"/>
<gene>
    <name evidence="2" type="ORF">NDU88_003916</name>
</gene>
<name>A0AAV7WTL3_PLEWA</name>
<organism evidence="2 3">
    <name type="scientific">Pleurodeles waltl</name>
    <name type="common">Iberian ribbed newt</name>
    <dbReference type="NCBI Taxonomy" id="8319"/>
    <lineage>
        <taxon>Eukaryota</taxon>
        <taxon>Metazoa</taxon>
        <taxon>Chordata</taxon>
        <taxon>Craniata</taxon>
        <taxon>Vertebrata</taxon>
        <taxon>Euteleostomi</taxon>
        <taxon>Amphibia</taxon>
        <taxon>Batrachia</taxon>
        <taxon>Caudata</taxon>
        <taxon>Salamandroidea</taxon>
        <taxon>Salamandridae</taxon>
        <taxon>Pleurodelinae</taxon>
        <taxon>Pleurodeles</taxon>
    </lineage>
</organism>
<accession>A0AAV7WTL3</accession>
<reference evidence="2" key="1">
    <citation type="journal article" date="2022" name="bioRxiv">
        <title>Sequencing and chromosome-scale assembly of the giantPleurodeles waltlgenome.</title>
        <authorList>
            <person name="Brown T."/>
            <person name="Elewa A."/>
            <person name="Iarovenko S."/>
            <person name="Subramanian E."/>
            <person name="Araus A.J."/>
            <person name="Petzold A."/>
            <person name="Susuki M."/>
            <person name="Suzuki K.-i.T."/>
            <person name="Hayashi T."/>
            <person name="Toyoda A."/>
            <person name="Oliveira C."/>
            <person name="Osipova E."/>
            <person name="Leigh N.D."/>
            <person name="Simon A."/>
            <person name="Yun M.H."/>
        </authorList>
    </citation>
    <scope>NUCLEOTIDE SEQUENCE</scope>
    <source>
        <strain evidence="2">20211129_DDA</strain>
        <tissue evidence="2">Liver</tissue>
    </source>
</reference>